<keyword evidence="6" id="KW-0378">Hydrolase</keyword>
<keyword evidence="8 9" id="KW-0472">Membrane</keyword>
<dbReference type="Gene3D" id="1.20.1540.10">
    <property type="entry name" value="Rhomboid-like"/>
    <property type="match status" value="1"/>
</dbReference>
<organism evidence="11 12">
    <name type="scientific">Acyrthosiphon pisum</name>
    <name type="common">Pea aphid</name>
    <dbReference type="NCBI Taxonomy" id="7029"/>
    <lineage>
        <taxon>Eukaryota</taxon>
        <taxon>Metazoa</taxon>
        <taxon>Ecdysozoa</taxon>
        <taxon>Arthropoda</taxon>
        <taxon>Hexapoda</taxon>
        <taxon>Insecta</taxon>
        <taxon>Pterygota</taxon>
        <taxon>Neoptera</taxon>
        <taxon>Paraneoptera</taxon>
        <taxon>Hemiptera</taxon>
        <taxon>Sternorrhyncha</taxon>
        <taxon>Aphidomorpha</taxon>
        <taxon>Aphidoidea</taxon>
        <taxon>Aphididae</taxon>
        <taxon>Macrosiphini</taxon>
        <taxon>Acyrthosiphon</taxon>
    </lineage>
</organism>
<dbReference type="RefSeq" id="XP_029345899.1">
    <property type="nucleotide sequence ID" value="XM_029490039.1"/>
</dbReference>
<name>A0A8R2NQW6_ACYPI</name>
<dbReference type="KEGG" id="api:103310924"/>
<protein>
    <recommendedName>
        <fullName evidence="4">rhomboid protease</fullName>
        <ecNumber evidence="4">3.4.21.105</ecNumber>
    </recommendedName>
</protein>
<accession>A0A8R2NQW6</accession>
<dbReference type="EC" id="3.4.21.105" evidence="4"/>
<evidence type="ECO:0000256" key="2">
    <source>
        <dbReference type="ARBA" id="ARBA00004141"/>
    </source>
</evidence>
<comment type="similarity">
    <text evidence="3">Belongs to the peptidase S54 family.</text>
</comment>
<proteinExistence type="inferred from homology"/>
<evidence type="ECO:0000256" key="6">
    <source>
        <dbReference type="ARBA" id="ARBA00022801"/>
    </source>
</evidence>
<evidence type="ECO:0000256" key="8">
    <source>
        <dbReference type="ARBA" id="ARBA00023136"/>
    </source>
</evidence>
<dbReference type="Pfam" id="PF01694">
    <property type="entry name" value="Rhomboid"/>
    <property type="match status" value="1"/>
</dbReference>
<dbReference type="GO" id="GO:0016020">
    <property type="term" value="C:membrane"/>
    <property type="evidence" value="ECO:0007669"/>
    <property type="project" value="UniProtKB-SubCell"/>
</dbReference>
<feature type="transmembrane region" description="Helical" evidence="9">
    <location>
        <begin position="52"/>
        <end position="72"/>
    </location>
</feature>
<dbReference type="InterPro" id="IPR050925">
    <property type="entry name" value="Rhomboid_protease_S54"/>
</dbReference>
<feature type="transmembrane region" description="Helical" evidence="9">
    <location>
        <begin position="84"/>
        <end position="103"/>
    </location>
</feature>
<evidence type="ECO:0000256" key="4">
    <source>
        <dbReference type="ARBA" id="ARBA00013039"/>
    </source>
</evidence>
<evidence type="ECO:0000256" key="9">
    <source>
        <dbReference type="SAM" id="Phobius"/>
    </source>
</evidence>
<dbReference type="InterPro" id="IPR035952">
    <property type="entry name" value="Rhomboid-like_sf"/>
</dbReference>
<sequence length="128" mass="14155">MNKYFTINARQFSKASLLLSAFSHKSLPHLCIDMLVLYVSGRGVMQPYGEMGLVEFTAMYLISCVVSSLTSIDFGRRLRLRRDVIGASGAILSVVGYFSLANAAKKSPMIFLLNIQFDTILVIPSILN</sequence>
<comment type="catalytic activity">
    <reaction evidence="1">
        <text>Cleaves type-1 transmembrane domains using a catalytic dyad composed of serine and histidine that are contributed by different transmembrane domains.</text>
        <dbReference type="EC" id="3.4.21.105"/>
    </reaction>
</comment>
<dbReference type="EnsemblMetazoa" id="XM_029490039.1">
    <property type="protein sequence ID" value="XP_029345899.1"/>
    <property type="gene ID" value="LOC103310924"/>
</dbReference>
<dbReference type="Proteomes" id="UP000007819">
    <property type="component" value="Chromosome A2"/>
</dbReference>
<dbReference type="GO" id="GO:0004252">
    <property type="term" value="F:serine-type endopeptidase activity"/>
    <property type="evidence" value="ECO:0007669"/>
    <property type="project" value="InterPro"/>
</dbReference>
<evidence type="ECO:0000313" key="11">
    <source>
        <dbReference type="EnsemblMetazoa" id="XP_029345899.1"/>
    </source>
</evidence>
<evidence type="ECO:0000313" key="12">
    <source>
        <dbReference type="Proteomes" id="UP000007819"/>
    </source>
</evidence>
<dbReference type="GeneID" id="103310924"/>
<dbReference type="PANTHER" id="PTHR43731">
    <property type="entry name" value="RHOMBOID PROTEASE"/>
    <property type="match status" value="1"/>
</dbReference>
<evidence type="ECO:0000256" key="5">
    <source>
        <dbReference type="ARBA" id="ARBA00022692"/>
    </source>
</evidence>
<reference evidence="11" key="2">
    <citation type="submission" date="2022-06" db="UniProtKB">
        <authorList>
            <consortium name="EnsemblMetazoa"/>
        </authorList>
    </citation>
    <scope>IDENTIFICATION</scope>
</reference>
<keyword evidence="5 9" id="KW-0812">Transmembrane</keyword>
<dbReference type="SUPFAM" id="SSF144091">
    <property type="entry name" value="Rhomboid-like"/>
    <property type="match status" value="1"/>
</dbReference>
<evidence type="ECO:0000259" key="10">
    <source>
        <dbReference type="Pfam" id="PF01694"/>
    </source>
</evidence>
<comment type="subcellular location">
    <subcellularLocation>
        <location evidence="2">Membrane</location>
        <topology evidence="2">Multi-pass membrane protein</topology>
    </subcellularLocation>
</comment>
<evidence type="ECO:0000256" key="1">
    <source>
        <dbReference type="ARBA" id="ARBA00000156"/>
    </source>
</evidence>
<evidence type="ECO:0000256" key="3">
    <source>
        <dbReference type="ARBA" id="ARBA00009045"/>
    </source>
</evidence>
<dbReference type="AlphaFoldDB" id="A0A8R2NQW6"/>
<dbReference type="OrthoDB" id="10260614at2759"/>
<keyword evidence="7 9" id="KW-1133">Transmembrane helix</keyword>
<feature type="domain" description="Peptidase S54 rhomboid" evidence="10">
    <location>
        <begin position="16"/>
        <end position="115"/>
    </location>
</feature>
<evidence type="ECO:0000256" key="7">
    <source>
        <dbReference type="ARBA" id="ARBA00022989"/>
    </source>
</evidence>
<dbReference type="PANTHER" id="PTHR43731:SF14">
    <property type="entry name" value="PRESENILIN-ASSOCIATED RHOMBOID-LIKE PROTEIN, MITOCHONDRIAL"/>
    <property type="match status" value="1"/>
</dbReference>
<reference evidence="12" key="1">
    <citation type="submission" date="2010-06" db="EMBL/GenBank/DDBJ databases">
        <authorList>
            <person name="Jiang H."/>
            <person name="Abraham K."/>
            <person name="Ali S."/>
            <person name="Alsbrooks S.L."/>
            <person name="Anim B.N."/>
            <person name="Anosike U.S."/>
            <person name="Attaway T."/>
            <person name="Bandaranaike D.P."/>
            <person name="Battles P.K."/>
            <person name="Bell S.N."/>
            <person name="Bell A.V."/>
            <person name="Beltran B."/>
            <person name="Bickham C."/>
            <person name="Bustamante Y."/>
            <person name="Caleb T."/>
            <person name="Canada A."/>
            <person name="Cardenas V."/>
            <person name="Carter K."/>
            <person name="Chacko J."/>
            <person name="Chandrabose M.N."/>
            <person name="Chavez D."/>
            <person name="Chavez A."/>
            <person name="Chen L."/>
            <person name="Chu H.-S."/>
            <person name="Claassen K.J."/>
            <person name="Cockrell R."/>
            <person name="Collins M."/>
            <person name="Cooper J.A."/>
            <person name="Cree A."/>
            <person name="Curry S.M."/>
            <person name="Da Y."/>
            <person name="Dao M.D."/>
            <person name="Das B."/>
            <person name="Davila M.-L."/>
            <person name="Davy-Carroll L."/>
            <person name="Denson S."/>
            <person name="Dinh H."/>
            <person name="Ebong V.E."/>
            <person name="Edwards J.R."/>
            <person name="Egan A."/>
            <person name="El-Daye J."/>
            <person name="Escobedo L."/>
            <person name="Fernandez S."/>
            <person name="Fernando P.R."/>
            <person name="Flagg N."/>
            <person name="Forbes L.D."/>
            <person name="Fowler R.G."/>
            <person name="Fu Q."/>
            <person name="Gabisi R.A."/>
            <person name="Ganer J."/>
            <person name="Garbino Pronczuk A."/>
            <person name="Garcia R.M."/>
            <person name="Garner T."/>
            <person name="Garrett T.E."/>
            <person name="Gonzalez D.A."/>
            <person name="Hamid H."/>
            <person name="Hawkins E.S."/>
            <person name="Hirani K."/>
            <person name="Hogues M.E."/>
            <person name="Hollins B."/>
            <person name="Hsiao C.-H."/>
            <person name="Jabil R."/>
            <person name="James M.L."/>
            <person name="Jhangiani S.N."/>
            <person name="Johnson B."/>
            <person name="Johnson Q."/>
            <person name="Joshi V."/>
            <person name="Kalu J.B."/>
            <person name="Kam C."/>
            <person name="Kashfia A."/>
            <person name="Keebler J."/>
            <person name="Kisamo H."/>
            <person name="Kovar C.L."/>
            <person name="Lago L.A."/>
            <person name="Lai C.-Y."/>
            <person name="Laidlaw J."/>
            <person name="Lara F."/>
            <person name="Le T.-K."/>
            <person name="Lee S.L."/>
            <person name="Legall F.H."/>
            <person name="Lemon S.J."/>
            <person name="Lewis L.R."/>
            <person name="Li B."/>
            <person name="Liu Y."/>
            <person name="Liu Y.-S."/>
            <person name="Lopez J."/>
            <person name="Lozado R.J."/>
            <person name="Lu J."/>
            <person name="Madu R.C."/>
            <person name="Maheshwari M."/>
            <person name="Maheshwari R."/>
            <person name="Malloy K."/>
            <person name="Martinez E."/>
            <person name="Mathew T."/>
            <person name="Mercado I.C."/>
            <person name="Mercado C."/>
            <person name="Meyer B."/>
            <person name="Montgomery K."/>
            <person name="Morgan M.B."/>
            <person name="Munidasa M."/>
            <person name="Nazareth L.V."/>
            <person name="Nelson J."/>
            <person name="Ng B.M."/>
            <person name="Nguyen N.B."/>
            <person name="Nguyen P.Q."/>
            <person name="Nguyen T."/>
            <person name="Obregon M."/>
            <person name="Okwuonu G.O."/>
            <person name="Onwere C.G."/>
            <person name="Orozco G."/>
            <person name="Parra A."/>
            <person name="Patel S."/>
            <person name="Patil S."/>
            <person name="Perez A."/>
            <person name="Perez Y."/>
            <person name="Pham C."/>
            <person name="Primus E.L."/>
            <person name="Pu L.-L."/>
            <person name="Puazo M."/>
            <person name="Qin X."/>
            <person name="Quiroz J.B."/>
            <person name="Reese J."/>
            <person name="Richards S."/>
            <person name="Rives C.M."/>
            <person name="Robberts R."/>
            <person name="Ruiz S.J."/>
            <person name="Ruiz M.J."/>
            <person name="Santibanez J."/>
            <person name="Schneider B.W."/>
            <person name="Sisson I."/>
            <person name="Smith M."/>
            <person name="Sodergren E."/>
            <person name="Song X.-Z."/>
            <person name="Song B.B."/>
            <person name="Summersgill H."/>
            <person name="Thelus R."/>
            <person name="Thornton R.D."/>
            <person name="Trejos Z.Y."/>
            <person name="Usmani K."/>
            <person name="Vattathil S."/>
            <person name="Villasana D."/>
            <person name="Walker D.L."/>
            <person name="Wang S."/>
            <person name="Wang K."/>
            <person name="White C.S."/>
            <person name="Williams A.C."/>
            <person name="Williamson J."/>
            <person name="Wilson K."/>
            <person name="Woghiren I.O."/>
            <person name="Woodworth J.R."/>
            <person name="Worley K.C."/>
            <person name="Wright R.A."/>
            <person name="Wu W."/>
            <person name="Young L."/>
            <person name="Zhang L."/>
            <person name="Zhang J."/>
            <person name="Zhu Y."/>
            <person name="Muzny D.M."/>
            <person name="Weinstock G."/>
            <person name="Gibbs R.A."/>
        </authorList>
    </citation>
    <scope>NUCLEOTIDE SEQUENCE [LARGE SCALE GENOMIC DNA]</scope>
    <source>
        <strain evidence="12">LSR1</strain>
    </source>
</reference>
<keyword evidence="12" id="KW-1185">Reference proteome</keyword>
<dbReference type="InterPro" id="IPR022764">
    <property type="entry name" value="Peptidase_S54_rhomboid_dom"/>
</dbReference>